<dbReference type="InterPro" id="IPR050695">
    <property type="entry name" value="N-acetylmuramoyl_amidase_3"/>
</dbReference>
<dbReference type="EMBL" id="DXDU01000108">
    <property type="protein sequence ID" value="HIY26858.1"/>
    <property type="molecule type" value="Genomic_DNA"/>
</dbReference>
<dbReference type="EC" id="3.5.1.28" evidence="3"/>
<feature type="domain" description="MurNAc-LAA" evidence="2">
    <location>
        <begin position="114"/>
        <end position="227"/>
    </location>
</feature>
<dbReference type="InterPro" id="IPR002508">
    <property type="entry name" value="MurNAc-LAA_cat"/>
</dbReference>
<dbReference type="Proteomes" id="UP000823915">
    <property type="component" value="Unassembled WGS sequence"/>
</dbReference>
<dbReference type="Pfam" id="PF01520">
    <property type="entry name" value="Amidase_3"/>
    <property type="match status" value="1"/>
</dbReference>
<comment type="caution">
    <text evidence="3">The sequence shown here is derived from an EMBL/GenBank/DDBJ whole genome shotgun (WGS) entry which is preliminary data.</text>
</comment>
<keyword evidence="1 3" id="KW-0378">Hydrolase</keyword>
<dbReference type="AlphaFoldDB" id="A0A9D2C055"/>
<accession>A0A9D2C055</accession>
<sequence length="236" mass="25917">MKKLAVWLLFWGALLLFAGQTGWAVGELLLRADYFQNRPLILIDPGHGGEDGGATGASGESEKELNLSIALALAEELENHGCQVLLTRDTDTALGDQNLSTVAQRKRSDLQERARIAEESGAQALVSIHQNFFEESQYSGAQMFYSPNHPDSQRLAECLRSQVVKSLQPENRRESKEAGEGIYLLEQCRIPGVLVECGFLSNPQEAGKLADPQYQRSLAQALCRGIQEFLEGEAQG</sequence>
<reference evidence="3" key="1">
    <citation type="journal article" date="2021" name="PeerJ">
        <title>Extensive microbial diversity within the chicken gut microbiome revealed by metagenomics and culture.</title>
        <authorList>
            <person name="Gilroy R."/>
            <person name="Ravi A."/>
            <person name="Getino M."/>
            <person name="Pursley I."/>
            <person name="Horton D.L."/>
            <person name="Alikhan N.F."/>
            <person name="Baker D."/>
            <person name="Gharbi K."/>
            <person name="Hall N."/>
            <person name="Watson M."/>
            <person name="Adriaenssens E.M."/>
            <person name="Foster-Nyarko E."/>
            <person name="Jarju S."/>
            <person name="Secka A."/>
            <person name="Antonio M."/>
            <person name="Oren A."/>
            <person name="Chaudhuri R.R."/>
            <person name="La Ragione R."/>
            <person name="Hildebrand F."/>
            <person name="Pallen M.J."/>
        </authorList>
    </citation>
    <scope>NUCLEOTIDE SEQUENCE</scope>
    <source>
        <strain evidence="3">1282</strain>
    </source>
</reference>
<evidence type="ECO:0000256" key="1">
    <source>
        <dbReference type="ARBA" id="ARBA00022801"/>
    </source>
</evidence>
<evidence type="ECO:0000259" key="2">
    <source>
        <dbReference type="SMART" id="SM00646"/>
    </source>
</evidence>
<dbReference type="PANTHER" id="PTHR30404:SF0">
    <property type="entry name" value="N-ACETYLMURAMOYL-L-ALANINE AMIDASE AMIC"/>
    <property type="match status" value="1"/>
</dbReference>
<evidence type="ECO:0000313" key="3">
    <source>
        <dbReference type="EMBL" id="HIY26858.1"/>
    </source>
</evidence>
<protein>
    <submittedName>
        <fullName evidence="3">N-acetylmuramoyl-L-alanine amidase</fullName>
        <ecNumber evidence="3">3.5.1.28</ecNumber>
    </submittedName>
</protein>
<dbReference type="Gene3D" id="3.40.630.40">
    <property type="entry name" value="Zn-dependent exopeptidases"/>
    <property type="match status" value="1"/>
</dbReference>
<name>A0A9D2C055_9FIRM</name>
<dbReference type="GO" id="GO:0009253">
    <property type="term" value="P:peptidoglycan catabolic process"/>
    <property type="evidence" value="ECO:0007669"/>
    <property type="project" value="InterPro"/>
</dbReference>
<dbReference type="PANTHER" id="PTHR30404">
    <property type="entry name" value="N-ACETYLMURAMOYL-L-ALANINE AMIDASE"/>
    <property type="match status" value="1"/>
</dbReference>
<gene>
    <name evidence="3" type="ORF">H9838_06770</name>
</gene>
<reference evidence="3" key="2">
    <citation type="submission" date="2021-04" db="EMBL/GenBank/DDBJ databases">
        <authorList>
            <person name="Gilroy R."/>
        </authorList>
    </citation>
    <scope>NUCLEOTIDE SEQUENCE</scope>
    <source>
        <strain evidence="3">1282</strain>
    </source>
</reference>
<dbReference type="CDD" id="cd02696">
    <property type="entry name" value="MurNAc-LAA"/>
    <property type="match status" value="1"/>
</dbReference>
<organism evidence="3 4">
    <name type="scientific">Candidatus Acutalibacter pullistercoris</name>
    <dbReference type="NCBI Taxonomy" id="2838418"/>
    <lineage>
        <taxon>Bacteria</taxon>
        <taxon>Bacillati</taxon>
        <taxon>Bacillota</taxon>
        <taxon>Clostridia</taxon>
        <taxon>Eubacteriales</taxon>
        <taxon>Acutalibacteraceae</taxon>
        <taxon>Acutalibacter</taxon>
    </lineage>
</organism>
<proteinExistence type="predicted"/>
<dbReference type="SMART" id="SM00646">
    <property type="entry name" value="Ami_3"/>
    <property type="match status" value="1"/>
</dbReference>
<dbReference type="SUPFAM" id="SSF53187">
    <property type="entry name" value="Zn-dependent exopeptidases"/>
    <property type="match status" value="1"/>
</dbReference>
<evidence type="ECO:0000313" key="4">
    <source>
        <dbReference type="Proteomes" id="UP000823915"/>
    </source>
</evidence>
<dbReference type="GO" id="GO:0008745">
    <property type="term" value="F:N-acetylmuramoyl-L-alanine amidase activity"/>
    <property type="evidence" value="ECO:0007669"/>
    <property type="project" value="UniProtKB-EC"/>
</dbReference>
<dbReference type="GO" id="GO:0030288">
    <property type="term" value="C:outer membrane-bounded periplasmic space"/>
    <property type="evidence" value="ECO:0007669"/>
    <property type="project" value="TreeGrafter"/>
</dbReference>